<reference evidence="2" key="1">
    <citation type="submission" date="2022-09" db="EMBL/GenBank/DDBJ databases">
        <title>Culturomic study of gut microbiota in children with autism spectrum disorder.</title>
        <authorList>
            <person name="Efimov B.A."/>
            <person name="Chaplin A.V."/>
            <person name="Sokolova S.R."/>
            <person name="Pikina A.P."/>
            <person name="Korzhanova M."/>
            <person name="Belova V."/>
            <person name="Korostin D."/>
        </authorList>
    </citation>
    <scope>NUCLEOTIDE SEQUENCE</scope>
    <source>
        <strain evidence="2">ASD5510</strain>
    </source>
</reference>
<accession>A0A9J6QQX8</accession>
<feature type="domain" description="N-acetyltransferase" evidence="1">
    <location>
        <begin position="1"/>
        <end position="146"/>
    </location>
</feature>
<dbReference type="EMBL" id="JAOSHN010000003">
    <property type="protein sequence ID" value="MCU7378269.1"/>
    <property type="molecule type" value="Genomic_DNA"/>
</dbReference>
<proteinExistence type="predicted"/>
<dbReference type="Gene3D" id="3.40.630.30">
    <property type="match status" value="1"/>
</dbReference>
<dbReference type="RefSeq" id="WP_253019816.1">
    <property type="nucleotide sequence ID" value="NZ_JAOSHN010000003.1"/>
</dbReference>
<dbReference type="CDD" id="cd04301">
    <property type="entry name" value="NAT_SF"/>
    <property type="match status" value="1"/>
</dbReference>
<gene>
    <name evidence="2" type="ORF">OBO34_07855</name>
</gene>
<organism evidence="2 3">
    <name type="scientific">Hominibacterium faecale</name>
    <dbReference type="NCBI Taxonomy" id="2839743"/>
    <lineage>
        <taxon>Bacteria</taxon>
        <taxon>Bacillati</taxon>
        <taxon>Bacillota</taxon>
        <taxon>Clostridia</taxon>
        <taxon>Peptostreptococcales</taxon>
        <taxon>Anaerovoracaceae</taxon>
        <taxon>Hominibacterium</taxon>
    </lineage>
</organism>
<comment type="caution">
    <text evidence="2">The sequence shown here is derived from an EMBL/GenBank/DDBJ whole genome shotgun (WGS) entry which is preliminary data.</text>
</comment>
<evidence type="ECO:0000313" key="2">
    <source>
        <dbReference type="EMBL" id="MCU7378269.1"/>
    </source>
</evidence>
<evidence type="ECO:0000259" key="1">
    <source>
        <dbReference type="PROSITE" id="PS51186"/>
    </source>
</evidence>
<protein>
    <submittedName>
        <fullName evidence="2">GNAT family N-acetyltransferase</fullName>
    </submittedName>
</protein>
<dbReference type="InterPro" id="IPR000182">
    <property type="entry name" value="GNAT_dom"/>
</dbReference>
<dbReference type="Proteomes" id="UP001065549">
    <property type="component" value="Unassembled WGS sequence"/>
</dbReference>
<dbReference type="SUPFAM" id="SSF55729">
    <property type="entry name" value="Acyl-CoA N-acyltransferases (Nat)"/>
    <property type="match status" value="1"/>
</dbReference>
<dbReference type="AlphaFoldDB" id="A0A9J6QQX8"/>
<evidence type="ECO:0000313" key="3">
    <source>
        <dbReference type="Proteomes" id="UP001065549"/>
    </source>
</evidence>
<sequence>MKLKRLRDHPKLLEQAAAWFASKWEVPVEAYKESMELCIRQQQGIPQWYVVLDEKQGIIAGAGVIENDFHERRDLTPNLCALFVEENYRCQGIARSILDFIRKDLGEMGVSKVYLITDHMEFYERCGWKFLTMVRCEEGELIRMYEADCCGWDVSLA</sequence>
<dbReference type="Pfam" id="PF13508">
    <property type="entry name" value="Acetyltransf_7"/>
    <property type="match status" value="1"/>
</dbReference>
<dbReference type="PROSITE" id="PS51186">
    <property type="entry name" value="GNAT"/>
    <property type="match status" value="1"/>
</dbReference>
<keyword evidence="3" id="KW-1185">Reference proteome</keyword>
<dbReference type="GO" id="GO:0016747">
    <property type="term" value="F:acyltransferase activity, transferring groups other than amino-acyl groups"/>
    <property type="evidence" value="ECO:0007669"/>
    <property type="project" value="InterPro"/>
</dbReference>
<dbReference type="InterPro" id="IPR016181">
    <property type="entry name" value="Acyl_CoA_acyltransferase"/>
</dbReference>
<name>A0A9J6QQX8_9FIRM</name>